<evidence type="ECO:0000256" key="5">
    <source>
        <dbReference type="SAM" id="MobiDB-lite"/>
    </source>
</evidence>
<protein>
    <recommendedName>
        <fullName evidence="6">UBR-type domain-containing protein</fullName>
    </recommendedName>
</protein>
<dbReference type="InterPro" id="IPR003126">
    <property type="entry name" value="Znf_UBR"/>
</dbReference>
<dbReference type="PANTHER" id="PTHR13513:SF9">
    <property type="entry name" value="E3 UBIQUITIN-PROTEIN LIGASE UBR7-RELATED"/>
    <property type="match status" value="1"/>
</dbReference>
<feature type="domain" description="UBR-type" evidence="6">
    <location>
        <begin position="31"/>
        <end position="97"/>
    </location>
</feature>
<evidence type="ECO:0000256" key="3">
    <source>
        <dbReference type="ARBA" id="ARBA00022833"/>
    </source>
</evidence>
<keyword evidence="8" id="KW-1185">Reference proteome</keyword>
<dbReference type="Proteomes" id="UP000054538">
    <property type="component" value="Unassembled WGS sequence"/>
</dbReference>
<keyword evidence="3" id="KW-0862">Zinc</keyword>
<reference evidence="8" key="2">
    <citation type="submission" date="2015-01" db="EMBL/GenBank/DDBJ databases">
        <title>Evolutionary Origins and Diversification of the Mycorrhizal Mutualists.</title>
        <authorList>
            <consortium name="DOE Joint Genome Institute"/>
            <consortium name="Mycorrhizal Genomics Consortium"/>
            <person name="Kohler A."/>
            <person name="Kuo A."/>
            <person name="Nagy L.G."/>
            <person name="Floudas D."/>
            <person name="Copeland A."/>
            <person name="Barry K.W."/>
            <person name="Cichocki N."/>
            <person name="Veneault-Fourrey C."/>
            <person name="LaButti K."/>
            <person name="Lindquist E.A."/>
            <person name="Lipzen A."/>
            <person name="Lundell T."/>
            <person name="Morin E."/>
            <person name="Murat C."/>
            <person name="Riley R."/>
            <person name="Ohm R."/>
            <person name="Sun H."/>
            <person name="Tunlid A."/>
            <person name="Henrissat B."/>
            <person name="Grigoriev I.V."/>
            <person name="Hibbett D.S."/>
            <person name="Martin F."/>
        </authorList>
    </citation>
    <scope>NUCLEOTIDE SEQUENCE [LARGE SCALE GENOMIC DNA]</scope>
    <source>
        <strain evidence="8">Ve08.2h10</strain>
    </source>
</reference>
<sequence length="424" mass="46970">MSSRTSSLNDLIASQDELLHAAALALPHEFSRCTFTMGPIRQAVYLCITCASPRGICSSCSIACHTDHEQVELFPKRNFRCDCPTAAVPHACTLHKNLEDENVTNQYGQNFRALFCRCSRPYDPETEPETMIQCLACEDWFHESCLNLREQPPPRAASLDPPDTPVAHDDGRSDASSYGLPPPLISADDYDVFVCYACVGKIGTLRRYAGTEGAIMVVRDGEQGPWQRLEGGSLGASLESAGNSLVDVDDPQPSTIKRPRSRSSSQDNERKPKRPRTSASLTCLAPAVNPIAAAIFNSQSCDLKASPSSQGAGDVFLTKGWRKRWCGCDYCLPSLQAHPYLLDEEDTYEPPEDPDSGLSLEELGMRALQRLPRDRAIDGIRAFNDMRDGLLEYLRPFAQEGKIVEEADVNKFFEVFNEKKRPQN</sequence>
<keyword evidence="1" id="KW-0479">Metal-binding</keyword>
<dbReference type="InParanoid" id="A0A0D0E9Y2"/>
<dbReference type="InterPro" id="IPR011011">
    <property type="entry name" value="Znf_FYVE_PHD"/>
</dbReference>
<name>A0A0D0E9Y2_9AGAM</name>
<accession>A0A0D0E9Y2</accession>
<dbReference type="EMBL" id="KN825000">
    <property type="protein sequence ID" value="KIK96165.1"/>
    <property type="molecule type" value="Genomic_DNA"/>
</dbReference>
<dbReference type="SUPFAM" id="SSF57903">
    <property type="entry name" value="FYVE/PHD zinc finger"/>
    <property type="match status" value="1"/>
</dbReference>
<keyword evidence="2" id="KW-0863">Zinc-finger</keyword>
<dbReference type="GO" id="GO:0008270">
    <property type="term" value="F:zinc ion binding"/>
    <property type="evidence" value="ECO:0007669"/>
    <property type="project" value="UniProtKB-KW"/>
</dbReference>
<dbReference type="STRING" id="930991.A0A0D0E9Y2"/>
<dbReference type="OrthoDB" id="5795902at2759"/>
<evidence type="ECO:0000259" key="6">
    <source>
        <dbReference type="PROSITE" id="PS51157"/>
    </source>
</evidence>
<dbReference type="FunCoup" id="A0A0D0E9Y2">
    <property type="interactions" value="591"/>
</dbReference>
<evidence type="ECO:0000313" key="8">
    <source>
        <dbReference type="Proteomes" id="UP000054538"/>
    </source>
</evidence>
<dbReference type="Gene3D" id="3.30.40.10">
    <property type="entry name" value="Zinc/RING finger domain, C3HC4 (zinc finger)"/>
    <property type="match status" value="1"/>
</dbReference>
<dbReference type="HOGENOM" id="CLU_025221_1_0_1"/>
<feature type="region of interest" description="Disordered" evidence="5">
    <location>
        <begin position="242"/>
        <end position="279"/>
    </location>
</feature>
<dbReference type="PROSITE" id="PS51157">
    <property type="entry name" value="ZF_UBR"/>
    <property type="match status" value="1"/>
</dbReference>
<proteinExistence type="predicted"/>
<dbReference type="Pfam" id="PF02207">
    <property type="entry name" value="zf-UBR"/>
    <property type="match status" value="1"/>
</dbReference>
<organism evidence="7 8">
    <name type="scientific">Paxillus rubicundulus Ve08.2h10</name>
    <dbReference type="NCBI Taxonomy" id="930991"/>
    <lineage>
        <taxon>Eukaryota</taxon>
        <taxon>Fungi</taxon>
        <taxon>Dikarya</taxon>
        <taxon>Basidiomycota</taxon>
        <taxon>Agaricomycotina</taxon>
        <taxon>Agaricomycetes</taxon>
        <taxon>Agaricomycetidae</taxon>
        <taxon>Boletales</taxon>
        <taxon>Paxilineae</taxon>
        <taxon>Paxillaceae</taxon>
        <taxon>Paxillus</taxon>
    </lineage>
</organism>
<feature type="region of interest" description="Disordered" evidence="5">
    <location>
        <begin position="152"/>
        <end position="180"/>
    </location>
</feature>
<dbReference type="InterPro" id="IPR019787">
    <property type="entry name" value="Znf_PHD-finger"/>
</dbReference>
<dbReference type="PANTHER" id="PTHR13513">
    <property type="entry name" value="E3 UBIQUITIN-PROTEIN LIGASE UBR7"/>
    <property type="match status" value="1"/>
</dbReference>
<dbReference type="CDD" id="cd15542">
    <property type="entry name" value="PHD_UBR7"/>
    <property type="match status" value="1"/>
</dbReference>
<dbReference type="CDD" id="cd19677">
    <property type="entry name" value="UBR-box_UBR7"/>
    <property type="match status" value="1"/>
</dbReference>
<evidence type="ECO:0000313" key="7">
    <source>
        <dbReference type="EMBL" id="KIK96165.1"/>
    </source>
</evidence>
<dbReference type="AlphaFoldDB" id="A0A0D0E9Y2"/>
<dbReference type="InterPro" id="IPR047506">
    <property type="entry name" value="UBR7-like_UBR-box"/>
</dbReference>
<evidence type="ECO:0000256" key="4">
    <source>
        <dbReference type="PROSITE-ProRule" id="PRU00508"/>
    </source>
</evidence>
<dbReference type="SMART" id="SM00249">
    <property type="entry name" value="PHD"/>
    <property type="match status" value="1"/>
</dbReference>
<gene>
    <name evidence="7" type="ORF">PAXRUDRAFT_826253</name>
</gene>
<dbReference type="GO" id="GO:0005737">
    <property type="term" value="C:cytoplasm"/>
    <property type="evidence" value="ECO:0007669"/>
    <property type="project" value="TreeGrafter"/>
</dbReference>
<reference evidence="7 8" key="1">
    <citation type="submission" date="2014-04" db="EMBL/GenBank/DDBJ databases">
        <authorList>
            <consortium name="DOE Joint Genome Institute"/>
            <person name="Kuo A."/>
            <person name="Kohler A."/>
            <person name="Jargeat P."/>
            <person name="Nagy L.G."/>
            <person name="Floudas D."/>
            <person name="Copeland A."/>
            <person name="Barry K.W."/>
            <person name="Cichocki N."/>
            <person name="Veneault-Fourrey C."/>
            <person name="LaButti K."/>
            <person name="Lindquist E.A."/>
            <person name="Lipzen A."/>
            <person name="Lundell T."/>
            <person name="Morin E."/>
            <person name="Murat C."/>
            <person name="Sun H."/>
            <person name="Tunlid A."/>
            <person name="Henrissat B."/>
            <person name="Grigoriev I.V."/>
            <person name="Hibbett D.S."/>
            <person name="Martin F."/>
            <person name="Nordberg H.P."/>
            <person name="Cantor M.N."/>
            <person name="Hua S.X."/>
        </authorList>
    </citation>
    <scope>NUCLEOTIDE SEQUENCE [LARGE SCALE GENOMIC DNA]</scope>
    <source>
        <strain evidence="7 8">Ve08.2h10</strain>
    </source>
</reference>
<dbReference type="SMART" id="SM00396">
    <property type="entry name" value="ZnF_UBR1"/>
    <property type="match status" value="1"/>
</dbReference>
<evidence type="ECO:0000256" key="1">
    <source>
        <dbReference type="ARBA" id="ARBA00022723"/>
    </source>
</evidence>
<dbReference type="Pfam" id="PF00628">
    <property type="entry name" value="PHD"/>
    <property type="match status" value="1"/>
</dbReference>
<dbReference type="InterPro" id="IPR001965">
    <property type="entry name" value="Znf_PHD"/>
</dbReference>
<feature type="zinc finger region" description="UBR-type" evidence="4">
    <location>
        <begin position="31"/>
        <end position="97"/>
    </location>
</feature>
<dbReference type="InterPro" id="IPR013083">
    <property type="entry name" value="Znf_RING/FYVE/PHD"/>
</dbReference>
<dbReference type="GO" id="GO:0061630">
    <property type="term" value="F:ubiquitin protein ligase activity"/>
    <property type="evidence" value="ECO:0007669"/>
    <property type="project" value="InterPro"/>
</dbReference>
<evidence type="ECO:0000256" key="2">
    <source>
        <dbReference type="ARBA" id="ARBA00022771"/>
    </source>
</evidence>
<dbReference type="InterPro" id="IPR040204">
    <property type="entry name" value="UBR7"/>
</dbReference>